<sequence length="287" mass="32560">MSGFIAVACYNSIEQFFMIFRTFRRRSGLYFWSMIAVAFGIPFHVLPNILRFFGTVPNGNLAMSALLSVGWWLMVTGQSVVLYSRLNLVVASHRKLQLMLGLIVFVFAFVQLPTTAFFLACNWPDEAIALRYSNVYGKFEMTQLVVITALETLISSLYVYDASHGLKRLSALKKDHAKAVFRELVALLILVVSLDMTPIVLQFTNNYLIQATWKPVVYSVKLKVETLVLNNLVSLVQSRSCLCRDFLEEDFSSARNSNWPKVQERRVAFQNFSENSLARTGPCHATI</sequence>
<keyword evidence="1" id="KW-1133">Transmembrane helix</keyword>
<reference evidence="3 4" key="1">
    <citation type="journal article" date="2024" name="IMA Fungus">
        <title>IMA Genome - F19 : A genome assembly and annotation guide to empower mycologists, including annotated draft genome sequences of Ceratocystis pirilliformis, Diaporthe australafricana, Fusarium ophioides, Paecilomyces lecythidis, and Sporothrix stenoceras.</title>
        <authorList>
            <person name="Aylward J."/>
            <person name="Wilson A.M."/>
            <person name="Visagie C.M."/>
            <person name="Spraker J."/>
            <person name="Barnes I."/>
            <person name="Buitendag C."/>
            <person name="Ceriani C."/>
            <person name="Del Mar Angel L."/>
            <person name="du Plessis D."/>
            <person name="Fuchs T."/>
            <person name="Gasser K."/>
            <person name="Kramer D."/>
            <person name="Li W."/>
            <person name="Munsamy K."/>
            <person name="Piso A."/>
            <person name="Price J.L."/>
            <person name="Sonnekus B."/>
            <person name="Thomas C."/>
            <person name="van der Nest A."/>
            <person name="van Dijk A."/>
            <person name="van Heerden A."/>
            <person name="van Vuuren N."/>
            <person name="Yilmaz N."/>
            <person name="Duong T.A."/>
            <person name="van der Merwe N.A."/>
            <person name="Wingfield M.J."/>
            <person name="Wingfield B.D."/>
        </authorList>
    </citation>
    <scope>NUCLEOTIDE SEQUENCE [LARGE SCALE GENOMIC DNA]</scope>
    <source>
        <strain evidence="3 4">CMW 18300</strain>
    </source>
</reference>
<proteinExistence type="predicted"/>
<protein>
    <recommendedName>
        <fullName evidence="2">DUF7703 domain-containing protein</fullName>
    </recommendedName>
</protein>
<keyword evidence="4" id="KW-1185">Reference proteome</keyword>
<dbReference type="Proteomes" id="UP001583177">
    <property type="component" value="Unassembled WGS sequence"/>
</dbReference>
<dbReference type="Pfam" id="PF24802">
    <property type="entry name" value="DUF7703"/>
    <property type="match status" value="1"/>
</dbReference>
<feature type="transmembrane region" description="Helical" evidence="1">
    <location>
        <begin position="180"/>
        <end position="201"/>
    </location>
</feature>
<dbReference type="PANTHER" id="PTHR37013">
    <property type="entry name" value="INTEGRAL MEMBRANE PROTEIN (AFU_ORTHOLOGUE AFUA_1G05950)-RELATED"/>
    <property type="match status" value="1"/>
</dbReference>
<evidence type="ECO:0000313" key="4">
    <source>
        <dbReference type="Proteomes" id="UP001583177"/>
    </source>
</evidence>
<dbReference type="InterPro" id="IPR056120">
    <property type="entry name" value="DUF7703"/>
</dbReference>
<comment type="caution">
    <text evidence="3">The sequence shown here is derived from an EMBL/GenBank/DDBJ whole genome shotgun (WGS) entry which is preliminary data.</text>
</comment>
<feature type="domain" description="DUF7703" evidence="2">
    <location>
        <begin position="1"/>
        <end position="244"/>
    </location>
</feature>
<organism evidence="3 4">
    <name type="scientific">Diaporthe australafricana</name>
    <dbReference type="NCBI Taxonomy" id="127596"/>
    <lineage>
        <taxon>Eukaryota</taxon>
        <taxon>Fungi</taxon>
        <taxon>Dikarya</taxon>
        <taxon>Ascomycota</taxon>
        <taxon>Pezizomycotina</taxon>
        <taxon>Sordariomycetes</taxon>
        <taxon>Sordariomycetidae</taxon>
        <taxon>Diaporthales</taxon>
        <taxon>Diaporthaceae</taxon>
        <taxon>Diaporthe</taxon>
    </lineage>
</organism>
<evidence type="ECO:0000313" key="3">
    <source>
        <dbReference type="EMBL" id="KAL1860705.1"/>
    </source>
</evidence>
<keyword evidence="1" id="KW-0472">Membrane</keyword>
<dbReference type="EMBL" id="JAWRVE010000089">
    <property type="protein sequence ID" value="KAL1860705.1"/>
    <property type="molecule type" value="Genomic_DNA"/>
</dbReference>
<feature type="transmembrane region" description="Helical" evidence="1">
    <location>
        <begin position="98"/>
        <end position="121"/>
    </location>
</feature>
<feature type="transmembrane region" description="Helical" evidence="1">
    <location>
        <begin position="29"/>
        <end position="50"/>
    </location>
</feature>
<feature type="transmembrane region" description="Helical" evidence="1">
    <location>
        <begin position="141"/>
        <end position="160"/>
    </location>
</feature>
<accession>A0ABR3WFX7</accession>
<evidence type="ECO:0000256" key="1">
    <source>
        <dbReference type="SAM" id="Phobius"/>
    </source>
</evidence>
<gene>
    <name evidence="3" type="ORF">Daus18300_009048</name>
</gene>
<keyword evidence="1" id="KW-0812">Transmembrane</keyword>
<feature type="transmembrane region" description="Helical" evidence="1">
    <location>
        <begin position="62"/>
        <end position="86"/>
    </location>
</feature>
<evidence type="ECO:0000259" key="2">
    <source>
        <dbReference type="Pfam" id="PF24802"/>
    </source>
</evidence>
<name>A0ABR3WFX7_9PEZI</name>
<dbReference type="PANTHER" id="PTHR37013:SF4">
    <property type="entry name" value="INTEGRAL MEMBRANE PROTEIN"/>
    <property type="match status" value="1"/>
</dbReference>